<organism evidence="11 12">
    <name type="scientific">Ictalurus punctatus</name>
    <name type="common">Channel catfish</name>
    <name type="synonym">Silurus punctatus</name>
    <dbReference type="NCBI Taxonomy" id="7998"/>
    <lineage>
        <taxon>Eukaryota</taxon>
        <taxon>Metazoa</taxon>
        <taxon>Chordata</taxon>
        <taxon>Craniata</taxon>
        <taxon>Vertebrata</taxon>
        <taxon>Euteleostomi</taxon>
        <taxon>Actinopterygii</taxon>
        <taxon>Neopterygii</taxon>
        <taxon>Teleostei</taxon>
        <taxon>Ostariophysi</taxon>
        <taxon>Siluriformes</taxon>
        <taxon>Ictaluridae</taxon>
        <taxon>Ictalurus</taxon>
    </lineage>
</organism>
<dbReference type="GO" id="GO:0008009">
    <property type="term" value="F:chemokine activity"/>
    <property type="evidence" value="ECO:0007669"/>
    <property type="project" value="InterPro"/>
</dbReference>
<dbReference type="STRING" id="7998.ENSIPUP00000030255"/>
<dbReference type="InterPro" id="IPR001811">
    <property type="entry name" value="Chemokine_IL8-like_dom"/>
</dbReference>
<dbReference type="AlphaFoldDB" id="A0A2D0PK55"/>
<dbReference type="Proteomes" id="UP000221080">
    <property type="component" value="Chromosome 22"/>
</dbReference>
<dbReference type="GO" id="GO:0005615">
    <property type="term" value="C:extracellular space"/>
    <property type="evidence" value="ECO:0007669"/>
    <property type="project" value="UniProtKB-KW"/>
</dbReference>
<keyword evidence="5 9" id="KW-0964">Secreted</keyword>
<reference evidence="12" key="2">
    <citation type="submission" date="2025-08" db="UniProtKB">
        <authorList>
            <consortium name="RefSeq"/>
        </authorList>
    </citation>
    <scope>IDENTIFICATION</scope>
    <source>
        <tissue evidence="12">Blood</tissue>
    </source>
</reference>
<dbReference type="PROSITE" id="PS00472">
    <property type="entry name" value="SMALL_CYTOKINES_CC"/>
    <property type="match status" value="1"/>
</dbReference>
<evidence type="ECO:0000256" key="1">
    <source>
        <dbReference type="ARBA" id="ARBA00004613"/>
    </source>
</evidence>
<comment type="similarity">
    <text evidence="2 9">Belongs to the intercrine beta (chemokine CC) family.</text>
</comment>
<evidence type="ECO:0000256" key="5">
    <source>
        <dbReference type="ARBA" id="ARBA00022525"/>
    </source>
</evidence>
<dbReference type="SUPFAM" id="SSF54117">
    <property type="entry name" value="Interleukin 8-like chemokines"/>
    <property type="match status" value="1"/>
</dbReference>
<dbReference type="Pfam" id="PF00048">
    <property type="entry name" value="IL8"/>
    <property type="match status" value="1"/>
</dbReference>
<dbReference type="OMA" id="IVACYHE"/>
<reference evidence="11" key="1">
    <citation type="journal article" date="2016" name="Nat. Commun.">
        <title>The channel catfish genome sequence provides insights into the evolution of scale formation in teleosts.</title>
        <authorList>
            <person name="Liu Z."/>
            <person name="Liu S."/>
            <person name="Yao J."/>
            <person name="Bao L."/>
            <person name="Zhang J."/>
            <person name="Li Y."/>
            <person name="Jiang C."/>
            <person name="Sun L."/>
            <person name="Wang R."/>
            <person name="Zhang Y."/>
            <person name="Zhou T."/>
            <person name="Zeng Q."/>
            <person name="Fu Q."/>
            <person name="Gao S."/>
            <person name="Li N."/>
            <person name="Koren S."/>
            <person name="Jiang Y."/>
            <person name="Zimin A."/>
            <person name="Xu P."/>
            <person name="Phillippy A.M."/>
            <person name="Geng X."/>
            <person name="Song L."/>
            <person name="Sun F."/>
            <person name="Li C."/>
            <person name="Wang X."/>
            <person name="Chen A."/>
            <person name="Jin Y."/>
            <person name="Yuan Z."/>
            <person name="Yang Y."/>
            <person name="Tan S."/>
            <person name="Peatman E."/>
            <person name="Lu J."/>
            <person name="Qin Z."/>
            <person name="Dunham R."/>
            <person name="Li Z."/>
            <person name="Sonstegard T."/>
            <person name="Feng J."/>
            <person name="Danzmann R.G."/>
            <person name="Schroeder S."/>
            <person name="Scheffler B."/>
            <person name="Duke M.V."/>
            <person name="Ballard L."/>
            <person name="Kucuktas H."/>
            <person name="Kaltenboeck L."/>
            <person name="Liu H."/>
            <person name="Armbruster J."/>
            <person name="Xie Y."/>
            <person name="Kirby M.L."/>
            <person name="Tian Y."/>
            <person name="Flanagan M.E."/>
            <person name="Mu W."/>
            <person name="Waldbieser G.C."/>
        </authorList>
    </citation>
    <scope>NUCLEOTIDE SEQUENCE [LARGE SCALE GENOMIC DNA]</scope>
    <source>
        <strain evidence="11">SDA103</strain>
    </source>
</reference>
<evidence type="ECO:0000256" key="4">
    <source>
        <dbReference type="ARBA" id="ARBA00022514"/>
    </source>
</evidence>
<feature type="domain" description="Chemokine interleukin-8-like" evidence="10">
    <location>
        <begin position="32"/>
        <end position="92"/>
    </location>
</feature>
<comment type="subcellular location">
    <subcellularLocation>
        <location evidence="1 9">Secreted</location>
    </subcellularLocation>
</comment>
<proteinExistence type="inferred from homology"/>
<dbReference type="Gene3D" id="2.40.50.40">
    <property type="match status" value="1"/>
</dbReference>
<dbReference type="GO" id="GO:0006955">
    <property type="term" value="P:immune response"/>
    <property type="evidence" value="ECO:0007669"/>
    <property type="project" value="InterPro"/>
</dbReference>
<evidence type="ECO:0000256" key="2">
    <source>
        <dbReference type="ARBA" id="ARBA00010868"/>
    </source>
</evidence>
<protein>
    <recommendedName>
        <fullName evidence="9">C-C motif chemokine</fullName>
    </recommendedName>
</protein>
<evidence type="ECO:0000256" key="7">
    <source>
        <dbReference type="ARBA" id="ARBA00023157"/>
    </source>
</evidence>
<feature type="chain" id="PRO_5011809578" description="C-C motif chemokine" evidence="9">
    <location>
        <begin position="30"/>
        <end position="110"/>
    </location>
</feature>
<accession>A0A2D0PK55</accession>
<evidence type="ECO:0000313" key="12">
    <source>
        <dbReference type="RefSeq" id="XP_017307008.1"/>
    </source>
</evidence>
<dbReference type="InterPro" id="IPR036048">
    <property type="entry name" value="Interleukin_8-like_sf"/>
</dbReference>
<dbReference type="OrthoDB" id="8900217at2759"/>
<evidence type="ECO:0000256" key="9">
    <source>
        <dbReference type="RuleBase" id="RU361150"/>
    </source>
</evidence>
<feature type="signal peptide" evidence="9">
    <location>
        <begin position="1"/>
        <end position="29"/>
    </location>
</feature>
<dbReference type="CTD" id="794891"/>
<dbReference type="InterPro" id="IPR000827">
    <property type="entry name" value="Chemokine_CC_CS"/>
</dbReference>
<sequence length="110" mass="12404">MARCGFISLCVGVWITAFIMSISVDVSLGEQALDCCLKVSHHRIPKRIVACYHEQRKGDGCLIDAVVFRTRKGRDLCAPSEADWVRELMKKVDERPVKKNKDDICQGIKP</sequence>
<dbReference type="RefSeq" id="XP_017307008.1">
    <property type="nucleotide sequence ID" value="XM_017451519.3"/>
</dbReference>
<gene>
    <name evidence="12" type="primary">ccl19a.1</name>
</gene>
<keyword evidence="3 9" id="KW-0145">Chemotaxis</keyword>
<keyword evidence="8" id="KW-0395">Inflammatory response</keyword>
<keyword evidence="7" id="KW-1015">Disulfide bond</keyword>
<keyword evidence="4 9" id="KW-0202">Cytokine</keyword>
<dbReference type="PANTHER" id="PTHR12015:SF108">
    <property type="entry name" value="C-C MOTIF CHEMOKINE 20"/>
    <property type="match status" value="1"/>
</dbReference>
<name>A0A2D0PK55_ICTPU</name>
<dbReference type="SMART" id="SM00199">
    <property type="entry name" value="SCY"/>
    <property type="match status" value="1"/>
</dbReference>
<evidence type="ECO:0000256" key="3">
    <source>
        <dbReference type="ARBA" id="ARBA00022500"/>
    </source>
</evidence>
<dbReference type="GeneID" id="108255519"/>
<dbReference type="KEGG" id="ipu:108255519"/>
<dbReference type="InterPro" id="IPR039809">
    <property type="entry name" value="Chemokine_b/g/d"/>
</dbReference>
<dbReference type="GO" id="GO:0006954">
    <property type="term" value="P:inflammatory response"/>
    <property type="evidence" value="ECO:0007669"/>
    <property type="project" value="UniProtKB-KW"/>
</dbReference>
<evidence type="ECO:0000256" key="6">
    <source>
        <dbReference type="ARBA" id="ARBA00022729"/>
    </source>
</evidence>
<keyword evidence="11" id="KW-1185">Reference proteome</keyword>
<evidence type="ECO:0000259" key="10">
    <source>
        <dbReference type="SMART" id="SM00199"/>
    </source>
</evidence>
<dbReference type="FunFam" id="2.40.50.40:FF:000012">
    <property type="entry name" value="C-C motif chemokine"/>
    <property type="match status" value="1"/>
</dbReference>
<evidence type="ECO:0000256" key="8">
    <source>
        <dbReference type="ARBA" id="ARBA00023198"/>
    </source>
</evidence>
<keyword evidence="6 9" id="KW-0732">Signal</keyword>
<dbReference type="PANTHER" id="PTHR12015">
    <property type="entry name" value="SMALL INDUCIBLE CYTOKINE A"/>
    <property type="match status" value="1"/>
</dbReference>
<evidence type="ECO:0000313" key="11">
    <source>
        <dbReference type="Proteomes" id="UP000221080"/>
    </source>
</evidence>